<feature type="topological domain" description="Cytoplasmic" evidence="14">
    <location>
        <begin position="167"/>
        <end position="173"/>
    </location>
</feature>
<evidence type="ECO:0000256" key="5">
    <source>
        <dbReference type="ARBA" id="ARBA00022519"/>
    </source>
</evidence>
<feature type="transmembrane region" description="Helical" evidence="15">
    <location>
        <begin position="69"/>
        <end position="91"/>
    </location>
</feature>
<keyword evidence="13 14" id="KW-0676">Redox-active center</keyword>
<evidence type="ECO:0000256" key="8">
    <source>
        <dbReference type="ARBA" id="ARBA00022989"/>
    </source>
</evidence>
<evidence type="ECO:0000256" key="11">
    <source>
        <dbReference type="ARBA" id="ARBA00023157"/>
    </source>
</evidence>
<feature type="topological domain" description="Cytoplasmic" evidence="14">
    <location>
        <begin position="1"/>
        <end position="11"/>
    </location>
</feature>
<dbReference type="Proteomes" id="UP000198725">
    <property type="component" value="Unassembled WGS sequence"/>
</dbReference>
<sequence>MNPLRWSYRVSLLAGFVVCAGLVGFALYAQYVLMMDPCPLCILQRVVFIALGVVFLIGGLHAPRGGGRWVYVVLLVLIALIGVGIASRHLWIQSLPLDEVPSCGAPLGYMLETRASHGGVIGVLAKVLTGSGECARVQPILGLSMPWWSLIWFVLLGLWSVRAGMRRAIGTRR</sequence>
<feature type="transmembrane region" description="Helical" evidence="15">
    <location>
        <begin position="12"/>
        <end position="30"/>
    </location>
</feature>
<dbReference type="SUPFAM" id="SSF158442">
    <property type="entry name" value="DsbB-like"/>
    <property type="match status" value="1"/>
</dbReference>
<keyword evidence="9 14" id="KW-0560">Oxidoreductase</keyword>
<evidence type="ECO:0000256" key="13">
    <source>
        <dbReference type="ARBA" id="ARBA00023284"/>
    </source>
</evidence>
<keyword evidence="6 14" id="KW-0812">Transmembrane</keyword>
<evidence type="ECO:0000256" key="10">
    <source>
        <dbReference type="ARBA" id="ARBA00023136"/>
    </source>
</evidence>
<dbReference type="GO" id="GO:0009055">
    <property type="term" value="F:electron transfer activity"/>
    <property type="evidence" value="ECO:0007669"/>
    <property type="project" value="UniProtKB-UniRule"/>
</dbReference>
<dbReference type="InterPro" id="IPR050183">
    <property type="entry name" value="DsbB"/>
</dbReference>
<keyword evidence="12 14" id="KW-0143">Chaperone</keyword>
<accession>A0A1I4DSF0</accession>
<dbReference type="PANTHER" id="PTHR36570:SF3">
    <property type="entry name" value="DISULFIDE BOND FORMATION PROTEIN B"/>
    <property type="match status" value="1"/>
</dbReference>
<protein>
    <recommendedName>
        <fullName evidence="14">Disulfide bond formation protein B</fullName>
    </recommendedName>
    <alternativeName>
        <fullName evidence="14">Disulfide oxidoreductase</fullName>
    </alternativeName>
</protein>
<dbReference type="Gene3D" id="1.20.1550.10">
    <property type="entry name" value="DsbB-like"/>
    <property type="match status" value="1"/>
</dbReference>
<evidence type="ECO:0000256" key="3">
    <source>
        <dbReference type="ARBA" id="ARBA00022448"/>
    </source>
</evidence>
<evidence type="ECO:0000313" key="17">
    <source>
        <dbReference type="Proteomes" id="UP000198725"/>
    </source>
</evidence>
<feature type="topological domain" description="Periplasmic" evidence="14">
    <location>
        <begin position="29"/>
        <end position="46"/>
    </location>
</feature>
<keyword evidence="5" id="KW-0997">Cell inner membrane</keyword>
<keyword evidence="10 14" id="KW-0472">Membrane</keyword>
<dbReference type="GO" id="GO:0015035">
    <property type="term" value="F:protein-disulfide reductase activity"/>
    <property type="evidence" value="ECO:0007669"/>
    <property type="project" value="UniProtKB-UniRule"/>
</dbReference>
<feature type="topological domain" description="Cytoplasmic" evidence="14">
    <location>
        <begin position="64"/>
        <end position="69"/>
    </location>
</feature>
<comment type="caution">
    <text evidence="14">Lacks conserved residue(s) required for the propagation of feature annotation.</text>
</comment>
<keyword evidence="7 14" id="KW-0249">Electron transport</keyword>
<comment type="similarity">
    <text evidence="2 14">Belongs to the DsbB family.</text>
</comment>
<evidence type="ECO:0000256" key="12">
    <source>
        <dbReference type="ARBA" id="ARBA00023186"/>
    </source>
</evidence>
<dbReference type="GO" id="GO:0005886">
    <property type="term" value="C:plasma membrane"/>
    <property type="evidence" value="ECO:0007669"/>
    <property type="project" value="UniProtKB-SubCell"/>
</dbReference>
<dbReference type="InterPro" id="IPR023380">
    <property type="entry name" value="DsbB-like_sf"/>
</dbReference>
<dbReference type="RefSeq" id="WP_092704053.1">
    <property type="nucleotide sequence ID" value="NZ_FOSR01000009.1"/>
</dbReference>
<evidence type="ECO:0000256" key="4">
    <source>
        <dbReference type="ARBA" id="ARBA00022475"/>
    </source>
</evidence>
<keyword evidence="11 14" id="KW-1015">Disulfide bond</keyword>
<proteinExistence type="inferred from homology"/>
<evidence type="ECO:0000256" key="15">
    <source>
        <dbReference type="SAM" id="Phobius"/>
    </source>
</evidence>
<keyword evidence="4 14" id="KW-1003">Cell membrane</keyword>
<evidence type="ECO:0000256" key="14">
    <source>
        <dbReference type="HAMAP-Rule" id="MF_00286"/>
    </source>
</evidence>
<dbReference type="InterPro" id="IPR022920">
    <property type="entry name" value="Disulphide_bond_form_DsbB"/>
</dbReference>
<evidence type="ECO:0000256" key="2">
    <source>
        <dbReference type="ARBA" id="ARBA00008823"/>
    </source>
</evidence>
<dbReference type="NCBIfam" id="NF003354">
    <property type="entry name" value="PRK04388.1"/>
    <property type="match status" value="1"/>
</dbReference>
<dbReference type="AlphaFoldDB" id="A0A1I4DSF0"/>
<evidence type="ECO:0000256" key="9">
    <source>
        <dbReference type="ARBA" id="ARBA00023002"/>
    </source>
</evidence>
<reference evidence="17" key="1">
    <citation type="submission" date="2016-10" db="EMBL/GenBank/DDBJ databases">
        <authorList>
            <person name="Varghese N."/>
            <person name="Submissions S."/>
        </authorList>
    </citation>
    <scope>NUCLEOTIDE SEQUENCE [LARGE SCALE GENOMIC DNA]</scope>
    <source>
        <strain evidence="17">MO64</strain>
    </source>
</reference>
<keyword evidence="8 14" id="KW-1133">Transmembrane helix</keyword>
<dbReference type="HAMAP" id="MF_00286">
    <property type="entry name" value="DsbB"/>
    <property type="match status" value="1"/>
</dbReference>
<feature type="disulfide bond" description="Redox-active" evidence="14">
    <location>
        <begin position="38"/>
        <end position="41"/>
    </location>
</feature>
<dbReference type="GO" id="GO:0006457">
    <property type="term" value="P:protein folding"/>
    <property type="evidence" value="ECO:0007669"/>
    <property type="project" value="InterPro"/>
</dbReference>
<dbReference type="InterPro" id="IPR003752">
    <property type="entry name" value="DiS_bond_form_DsbB/BdbC"/>
</dbReference>
<feature type="transmembrane region" description="Helical" evidence="15">
    <location>
        <begin position="42"/>
        <end position="62"/>
    </location>
</feature>
<organism evidence="16 17">
    <name type="scientific">Rhodanobacter glycinis</name>
    <dbReference type="NCBI Taxonomy" id="582702"/>
    <lineage>
        <taxon>Bacteria</taxon>
        <taxon>Pseudomonadati</taxon>
        <taxon>Pseudomonadota</taxon>
        <taxon>Gammaproteobacteria</taxon>
        <taxon>Lysobacterales</taxon>
        <taxon>Rhodanobacteraceae</taxon>
        <taxon>Rhodanobacter</taxon>
    </lineage>
</organism>
<keyword evidence="17" id="KW-1185">Reference proteome</keyword>
<comment type="subcellular location">
    <subcellularLocation>
        <location evidence="1">Cell inner membrane</location>
        <topology evidence="1">Multi-pass membrane protein</topology>
    </subcellularLocation>
    <subcellularLocation>
        <location evidence="14">Cell membrane</location>
        <topology evidence="14">Multi-pass membrane protein</topology>
    </subcellularLocation>
</comment>
<evidence type="ECO:0000256" key="6">
    <source>
        <dbReference type="ARBA" id="ARBA00022692"/>
    </source>
</evidence>
<name>A0A1I4DSF0_9GAMM</name>
<comment type="function">
    <text evidence="14">Required for disulfide bond formation in some periplasmic proteins. Acts by oxidizing the DsbA protein.</text>
</comment>
<dbReference type="PANTHER" id="PTHR36570">
    <property type="entry name" value="DISULFIDE BOND FORMATION PROTEIN B"/>
    <property type="match status" value="1"/>
</dbReference>
<gene>
    <name evidence="14" type="primary">dsbB</name>
    <name evidence="16" type="ORF">SAMN05192579_109149</name>
</gene>
<keyword evidence="3 14" id="KW-0813">Transport</keyword>
<evidence type="ECO:0000256" key="7">
    <source>
        <dbReference type="ARBA" id="ARBA00022982"/>
    </source>
</evidence>
<dbReference type="Pfam" id="PF02600">
    <property type="entry name" value="DsbB"/>
    <property type="match status" value="1"/>
</dbReference>
<feature type="transmembrane region" description="Helical" evidence="15">
    <location>
        <begin position="147"/>
        <end position="165"/>
    </location>
</feature>
<evidence type="ECO:0000313" key="16">
    <source>
        <dbReference type="EMBL" id="SFK94871.1"/>
    </source>
</evidence>
<dbReference type="EMBL" id="FOSR01000009">
    <property type="protein sequence ID" value="SFK94871.1"/>
    <property type="molecule type" value="Genomic_DNA"/>
</dbReference>
<evidence type="ECO:0000256" key="1">
    <source>
        <dbReference type="ARBA" id="ARBA00004429"/>
    </source>
</evidence>